<dbReference type="Gramene" id="mRNA:HanXRQr2_Chr09g0374801">
    <property type="protein sequence ID" value="CDS:HanXRQr2_Chr09g0374801.1"/>
    <property type="gene ID" value="HanXRQr2_Chr09g0374801"/>
</dbReference>
<sequence>MLLTQFCIHKQRLAKENNSSTITNKYIYFSKIQQPSTANSKILCPVVVP</sequence>
<evidence type="ECO:0000313" key="1">
    <source>
        <dbReference type="EMBL" id="KAF5789736.1"/>
    </source>
</evidence>
<accession>A0A9K3I4K8</accession>
<name>A0A9K3I4K8_HELAN</name>
<dbReference type="EMBL" id="MNCJ02000324">
    <property type="protein sequence ID" value="KAF5789736.1"/>
    <property type="molecule type" value="Genomic_DNA"/>
</dbReference>
<protein>
    <submittedName>
        <fullName evidence="1">Uncharacterized protein</fullName>
    </submittedName>
</protein>
<reference evidence="1" key="1">
    <citation type="journal article" date="2017" name="Nature">
        <title>The sunflower genome provides insights into oil metabolism, flowering and Asterid evolution.</title>
        <authorList>
            <person name="Badouin H."/>
            <person name="Gouzy J."/>
            <person name="Grassa C.J."/>
            <person name="Murat F."/>
            <person name="Staton S.E."/>
            <person name="Cottret L."/>
            <person name="Lelandais-Briere C."/>
            <person name="Owens G.L."/>
            <person name="Carrere S."/>
            <person name="Mayjonade B."/>
            <person name="Legrand L."/>
            <person name="Gill N."/>
            <person name="Kane N.C."/>
            <person name="Bowers J.E."/>
            <person name="Hubner S."/>
            <person name="Bellec A."/>
            <person name="Berard A."/>
            <person name="Berges H."/>
            <person name="Blanchet N."/>
            <person name="Boniface M.C."/>
            <person name="Brunel D."/>
            <person name="Catrice O."/>
            <person name="Chaidir N."/>
            <person name="Claudel C."/>
            <person name="Donnadieu C."/>
            <person name="Faraut T."/>
            <person name="Fievet G."/>
            <person name="Helmstetter N."/>
            <person name="King M."/>
            <person name="Knapp S.J."/>
            <person name="Lai Z."/>
            <person name="Le Paslier M.C."/>
            <person name="Lippi Y."/>
            <person name="Lorenzon L."/>
            <person name="Mandel J.R."/>
            <person name="Marage G."/>
            <person name="Marchand G."/>
            <person name="Marquand E."/>
            <person name="Bret-Mestries E."/>
            <person name="Morien E."/>
            <person name="Nambeesan S."/>
            <person name="Nguyen T."/>
            <person name="Pegot-Espagnet P."/>
            <person name="Pouilly N."/>
            <person name="Raftis F."/>
            <person name="Sallet E."/>
            <person name="Schiex T."/>
            <person name="Thomas J."/>
            <person name="Vandecasteele C."/>
            <person name="Vares D."/>
            <person name="Vear F."/>
            <person name="Vautrin S."/>
            <person name="Crespi M."/>
            <person name="Mangin B."/>
            <person name="Burke J.M."/>
            <person name="Salse J."/>
            <person name="Munos S."/>
            <person name="Vincourt P."/>
            <person name="Rieseberg L.H."/>
            <person name="Langlade N.B."/>
        </authorList>
    </citation>
    <scope>NUCLEOTIDE SEQUENCE</scope>
    <source>
        <tissue evidence="1">Leaves</tissue>
    </source>
</reference>
<comment type="caution">
    <text evidence="1">The sequence shown here is derived from an EMBL/GenBank/DDBJ whole genome shotgun (WGS) entry which is preliminary data.</text>
</comment>
<dbReference type="AlphaFoldDB" id="A0A9K3I4K8"/>
<dbReference type="Proteomes" id="UP000215914">
    <property type="component" value="Unassembled WGS sequence"/>
</dbReference>
<proteinExistence type="predicted"/>
<organism evidence="1 2">
    <name type="scientific">Helianthus annuus</name>
    <name type="common">Common sunflower</name>
    <dbReference type="NCBI Taxonomy" id="4232"/>
    <lineage>
        <taxon>Eukaryota</taxon>
        <taxon>Viridiplantae</taxon>
        <taxon>Streptophyta</taxon>
        <taxon>Embryophyta</taxon>
        <taxon>Tracheophyta</taxon>
        <taxon>Spermatophyta</taxon>
        <taxon>Magnoliopsida</taxon>
        <taxon>eudicotyledons</taxon>
        <taxon>Gunneridae</taxon>
        <taxon>Pentapetalae</taxon>
        <taxon>asterids</taxon>
        <taxon>campanulids</taxon>
        <taxon>Asterales</taxon>
        <taxon>Asteraceae</taxon>
        <taxon>Asteroideae</taxon>
        <taxon>Heliantheae alliance</taxon>
        <taxon>Heliantheae</taxon>
        <taxon>Helianthus</taxon>
    </lineage>
</organism>
<evidence type="ECO:0000313" key="2">
    <source>
        <dbReference type="Proteomes" id="UP000215914"/>
    </source>
</evidence>
<keyword evidence="2" id="KW-1185">Reference proteome</keyword>
<gene>
    <name evidence="1" type="ORF">HanXRQr2_Chr09g0374801</name>
</gene>
<reference evidence="1" key="2">
    <citation type="submission" date="2020-06" db="EMBL/GenBank/DDBJ databases">
        <title>Helianthus annuus Genome sequencing and assembly Release 2.</title>
        <authorList>
            <person name="Gouzy J."/>
            <person name="Langlade N."/>
            <person name="Munos S."/>
        </authorList>
    </citation>
    <scope>NUCLEOTIDE SEQUENCE</scope>
    <source>
        <tissue evidence="1">Leaves</tissue>
    </source>
</reference>